<feature type="compositionally biased region" description="Low complexity" evidence="1">
    <location>
        <begin position="157"/>
        <end position="176"/>
    </location>
</feature>
<evidence type="ECO:0000256" key="1">
    <source>
        <dbReference type="SAM" id="MobiDB-lite"/>
    </source>
</evidence>
<feature type="compositionally biased region" description="Low complexity" evidence="1">
    <location>
        <begin position="118"/>
        <end position="147"/>
    </location>
</feature>
<feature type="region of interest" description="Disordered" evidence="1">
    <location>
        <begin position="221"/>
        <end position="302"/>
    </location>
</feature>
<comment type="caution">
    <text evidence="2">The sequence shown here is derived from an EMBL/GenBank/DDBJ whole genome shotgun (WGS) entry which is preliminary data.</text>
</comment>
<feature type="region of interest" description="Disordered" evidence="1">
    <location>
        <begin position="1"/>
        <end position="206"/>
    </location>
</feature>
<organism evidence="2 3">
    <name type="scientific">Tilletia laevis</name>
    <dbReference type="NCBI Taxonomy" id="157183"/>
    <lineage>
        <taxon>Eukaryota</taxon>
        <taxon>Fungi</taxon>
        <taxon>Dikarya</taxon>
        <taxon>Basidiomycota</taxon>
        <taxon>Ustilaginomycotina</taxon>
        <taxon>Exobasidiomycetes</taxon>
        <taxon>Tilletiales</taxon>
        <taxon>Tilletiaceae</taxon>
        <taxon>Tilletia</taxon>
    </lineage>
</organism>
<feature type="compositionally biased region" description="Polar residues" evidence="1">
    <location>
        <begin position="18"/>
        <end position="30"/>
    </location>
</feature>
<feature type="compositionally biased region" description="Basic and acidic residues" evidence="1">
    <location>
        <begin position="73"/>
        <end position="101"/>
    </location>
</feature>
<feature type="non-terminal residue" evidence="2">
    <location>
        <position position="302"/>
    </location>
</feature>
<proteinExistence type="predicted"/>
<gene>
    <name evidence="2" type="ORF">JKILLFL_G5731</name>
</gene>
<feature type="compositionally biased region" description="Basic and acidic residues" evidence="1">
    <location>
        <begin position="282"/>
        <end position="292"/>
    </location>
</feature>
<feature type="compositionally biased region" description="Basic and acidic residues" evidence="1">
    <location>
        <begin position="51"/>
        <end position="62"/>
    </location>
</feature>
<dbReference type="EMBL" id="CAJHJF010001595">
    <property type="protein sequence ID" value="CAD6919301.1"/>
    <property type="molecule type" value="Genomic_DNA"/>
</dbReference>
<accession>A0A9N8LT07</accession>
<protein>
    <submittedName>
        <fullName evidence="2">Uncharacterized protein</fullName>
    </submittedName>
</protein>
<feature type="compositionally biased region" description="Polar residues" evidence="1">
    <location>
        <begin position="267"/>
        <end position="281"/>
    </location>
</feature>
<dbReference type="AlphaFoldDB" id="A0A9N8LT07"/>
<dbReference type="Proteomes" id="UP000836404">
    <property type="component" value="Unassembled WGS sequence"/>
</dbReference>
<keyword evidence="3" id="KW-1185">Reference proteome</keyword>
<evidence type="ECO:0000313" key="2">
    <source>
        <dbReference type="EMBL" id="CAD6919301.1"/>
    </source>
</evidence>
<feature type="compositionally biased region" description="Polar residues" evidence="1">
    <location>
        <begin position="177"/>
        <end position="189"/>
    </location>
</feature>
<feature type="compositionally biased region" description="Polar residues" evidence="1">
    <location>
        <begin position="239"/>
        <end position="251"/>
    </location>
</feature>
<name>A0A9N8LT07_9BASI</name>
<evidence type="ECO:0000313" key="3">
    <source>
        <dbReference type="Proteomes" id="UP000836404"/>
    </source>
</evidence>
<reference evidence="2 3" key="1">
    <citation type="submission" date="2020-10" db="EMBL/GenBank/DDBJ databases">
        <authorList>
            <person name="Sedaghatjoo S."/>
        </authorList>
    </citation>
    <scope>NUCLEOTIDE SEQUENCE [LARGE SCALE GENOMIC DNA]</scope>
    <source>
        <strain evidence="2 3">LLFL</strain>
    </source>
</reference>
<sequence length="302" mass="33330">MATTQTTKAKAGNVPASEAQQGRASTSSASGIPRPQTGHPVGSVMSTPAQKTREERLEELSRLRTQQTETPSDEERDRKQREAIEALLKIKEDQKRKDKERRERRRTIHQLEKELNPSGSRQSSSSGESDQTTSTRARGSTSASSAKRIGDLESKNQSLEQELQQLRLGQGRQLSQPSSDSTVIQQRGQVQDVPRSSLGFPLGMTPSQQFAAQSPIETMIFPRPQQQPPTTPYGMHFPQYQTPQLPTQRSGVQPYMRTSRPPGLSAVTMSTPDRPTYGQPSERQRGKQRDQDDGGPGGGEPS</sequence>